<name>A0ABX5EKN6_9MICO</name>
<dbReference type="Gene3D" id="3.40.630.30">
    <property type="match status" value="1"/>
</dbReference>
<sequence>MLPAPTARLRFREMTGDDVDVMAALLGDPVVMAYYPAPKSRADALAWIAWNEEGYARHGHGLWIVETADGEFVGDCGLTWQQVGGEARLEVGYHVRADLQGQGYATEAAAACRDLARDSLRAAELVAIVHPHNAASRRVAEKIGMRHLTDDRTGPLTVRTVMGMAL</sequence>
<reference evidence="2 3" key="1">
    <citation type="submission" date="2018-03" db="EMBL/GenBank/DDBJ databases">
        <title>Comparative analysis of microorganisms from saline springs in Andes Mountain Range, Colombia.</title>
        <authorList>
            <person name="Rubin E."/>
        </authorList>
    </citation>
    <scope>NUCLEOTIDE SEQUENCE [LARGE SCALE GENOMIC DNA]</scope>
    <source>
        <strain evidence="2 3">CG 23</strain>
    </source>
</reference>
<dbReference type="InterPro" id="IPR000182">
    <property type="entry name" value="GNAT_dom"/>
</dbReference>
<dbReference type="InterPro" id="IPR051531">
    <property type="entry name" value="N-acetyltransferase"/>
</dbReference>
<protein>
    <submittedName>
        <fullName evidence="2">RimJ/RimL family protein N-acetyltransferase</fullName>
    </submittedName>
</protein>
<evidence type="ECO:0000313" key="2">
    <source>
        <dbReference type="EMBL" id="PRZ08706.1"/>
    </source>
</evidence>
<proteinExistence type="predicted"/>
<dbReference type="EMBL" id="PVTX01000002">
    <property type="protein sequence ID" value="PRZ08706.1"/>
    <property type="molecule type" value="Genomic_DNA"/>
</dbReference>
<keyword evidence="3" id="KW-1185">Reference proteome</keyword>
<dbReference type="RefSeq" id="WP_106265634.1">
    <property type="nucleotide sequence ID" value="NZ_PVTX01000002.1"/>
</dbReference>
<evidence type="ECO:0000259" key="1">
    <source>
        <dbReference type="PROSITE" id="PS51186"/>
    </source>
</evidence>
<dbReference type="SUPFAM" id="SSF55729">
    <property type="entry name" value="Acyl-CoA N-acyltransferases (Nat)"/>
    <property type="match status" value="1"/>
</dbReference>
<gene>
    <name evidence="2" type="ORF">BCL65_102248</name>
</gene>
<evidence type="ECO:0000313" key="3">
    <source>
        <dbReference type="Proteomes" id="UP000239895"/>
    </source>
</evidence>
<dbReference type="PROSITE" id="PS51186">
    <property type="entry name" value="GNAT"/>
    <property type="match status" value="1"/>
</dbReference>
<dbReference type="PANTHER" id="PTHR43792:SF1">
    <property type="entry name" value="N-ACETYLTRANSFERASE DOMAIN-CONTAINING PROTEIN"/>
    <property type="match status" value="1"/>
</dbReference>
<comment type="caution">
    <text evidence="2">The sequence shown here is derived from an EMBL/GenBank/DDBJ whole genome shotgun (WGS) entry which is preliminary data.</text>
</comment>
<dbReference type="PANTHER" id="PTHR43792">
    <property type="entry name" value="GNAT FAMILY, PUTATIVE (AFU_ORTHOLOGUE AFUA_3G00765)-RELATED-RELATED"/>
    <property type="match status" value="1"/>
</dbReference>
<dbReference type="Proteomes" id="UP000239895">
    <property type="component" value="Unassembled WGS sequence"/>
</dbReference>
<dbReference type="InterPro" id="IPR016181">
    <property type="entry name" value="Acyl_CoA_acyltransferase"/>
</dbReference>
<accession>A0ABX5EKN6</accession>
<dbReference type="Pfam" id="PF13302">
    <property type="entry name" value="Acetyltransf_3"/>
    <property type="match status" value="1"/>
</dbReference>
<organism evidence="2 3">
    <name type="scientific">Isoptericola halotolerans</name>
    <dbReference type="NCBI Taxonomy" id="300560"/>
    <lineage>
        <taxon>Bacteria</taxon>
        <taxon>Bacillati</taxon>
        <taxon>Actinomycetota</taxon>
        <taxon>Actinomycetes</taxon>
        <taxon>Micrococcales</taxon>
        <taxon>Promicromonosporaceae</taxon>
        <taxon>Isoptericola</taxon>
    </lineage>
</organism>
<feature type="domain" description="N-acetyltransferase" evidence="1">
    <location>
        <begin position="9"/>
        <end position="166"/>
    </location>
</feature>